<evidence type="ECO:0000256" key="1">
    <source>
        <dbReference type="SAM" id="MobiDB-lite"/>
    </source>
</evidence>
<dbReference type="EMBL" id="BLAH01000027">
    <property type="protein sequence ID" value="GES35824.1"/>
    <property type="molecule type" value="Genomic_DNA"/>
</dbReference>
<proteinExistence type="predicted"/>
<gene>
    <name evidence="2" type="ORF">RAJCM14343_1073</name>
</gene>
<evidence type="ECO:0000313" key="3">
    <source>
        <dbReference type="Proteomes" id="UP000325466"/>
    </source>
</evidence>
<evidence type="ECO:0000313" key="2">
    <source>
        <dbReference type="EMBL" id="GES35824.1"/>
    </source>
</evidence>
<keyword evidence="3" id="KW-1185">Reference proteome</keyword>
<reference evidence="2 3" key="1">
    <citation type="journal article" date="2018" name="Biodegradation">
        <title>1,4-Dioxane degradation characteristics of Rhodococcus aetherivorans JCM 14343.</title>
        <authorList>
            <person name="Inoue D."/>
            <person name="Tsunoda T."/>
            <person name="Yamamoto N."/>
            <person name="Ike M."/>
            <person name="Sei K."/>
        </authorList>
    </citation>
    <scope>NUCLEOTIDE SEQUENCE [LARGE SCALE GENOMIC DNA]</scope>
    <source>
        <strain evidence="2 3">JCM 14343</strain>
    </source>
</reference>
<feature type="region of interest" description="Disordered" evidence="1">
    <location>
        <begin position="10"/>
        <end position="65"/>
    </location>
</feature>
<feature type="compositionally biased region" description="Basic and acidic residues" evidence="1">
    <location>
        <begin position="12"/>
        <end position="37"/>
    </location>
</feature>
<accession>A0ABQ0YGZ6</accession>
<organism evidence="2 3">
    <name type="scientific">Rhodococcus aetherivorans</name>
    <dbReference type="NCBI Taxonomy" id="191292"/>
    <lineage>
        <taxon>Bacteria</taxon>
        <taxon>Bacillati</taxon>
        <taxon>Actinomycetota</taxon>
        <taxon>Actinomycetes</taxon>
        <taxon>Mycobacteriales</taxon>
        <taxon>Nocardiaceae</taxon>
        <taxon>Rhodococcus</taxon>
    </lineage>
</organism>
<dbReference type="Proteomes" id="UP000325466">
    <property type="component" value="Unassembled WGS sequence"/>
</dbReference>
<sequence length="65" mass="7400">MPFLQECLCARPGEDPDTPVRGDAPQDGRRWWRRGPERVGPTNVTPDGATRLLGNRGRQRCRKGW</sequence>
<name>A0ABQ0YGZ6_9NOCA</name>
<comment type="caution">
    <text evidence="2">The sequence shown here is derived from an EMBL/GenBank/DDBJ whole genome shotgun (WGS) entry which is preliminary data.</text>
</comment>
<protein>
    <submittedName>
        <fullName evidence="2">Uncharacterized protein</fullName>
    </submittedName>
</protein>